<dbReference type="AlphaFoldDB" id="A0A0A9E4J0"/>
<protein>
    <submittedName>
        <fullName evidence="1">Uncharacterized protein</fullName>
    </submittedName>
</protein>
<sequence length="60" mass="7004">MKNVKQEEKTSTSDMYTNFNGEVVLIRFSGILLFKEIFAESINKKMFEPSHQVSENFQGR</sequence>
<dbReference type="EMBL" id="GBRH01202909">
    <property type="protein sequence ID" value="JAD94986.1"/>
    <property type="molecule type" value="Transcribed_RNA"/>
</dbReference>
<name>A0A0A9E4J0_ARUDO</name>
<reference evidence="1" key="1">
    <citation type="submission" date="2014-09" db="EMBL/GenBank/DDBJ databases">
        <authorList>
            <person name="Magalhaes I.L.F."/>
            <person name="Oliveira U."/>
            <person name="Santos F.R."/>
            <person name="Vidigal T.H.D.A."/>
            <person name="Brescovit A.D."/>
            <person name="Santos A.J."/>
        </authorList>
    </citation>
    <scope>NUCLEOTIDE SEQUENCE</scope>
    <source>
        <tissue evidence="1">Shoot tissue taken approximately 20 cm above the soil surface</tissue>
    </source>
</reference>
<accession>A0A0A9E4J0</accession>
<proteinExistence type="predicted"/>
<organism evidence="1">
    <name type="scientific">Arundo donax</name>
    <name type="common">Giant reed</name>
    <name type="synonym">Donax arundinaceus</name>
    <dbReference type="NCBI Taxonomy" id="35708"/>
    <lineage>
        <taxon>Eukaryota</taxon>
        <taxon>Viridiplantae</taxon>
        <taxon>Streptophyta</taxon>
        <taxon>Embryophyta</taxon>
        <taxon>Tracheophyta</taxon>
        <taxon>Spermatophyta</taxon>
        <taxon>Magnoliopsida</taxon>
        <taxon>Liliopsida</taxon>
        <taxon>Poales</taxon>
        <taxon>Poaceae</taxon>
        <taxon>PACMAD clade</taxon>
        <taxon>Arundinoideae</taxon>
        <taxon>Arundineae</taxon>
        <taxon>Arundo</taxon>
    </lineage>
</organism>
<evidence type="ECO:0000313" key="1">
    <source>
        <dbReference type="EMBL" id="JAD94986.1"/>
    </source>
</evidence>
<reference evidence="1" key="2">
    <citation type="journal article" date="2015" name="Data Brief">
        <title>Shoot transcriptome of the giant reed, Arundo donax.</title>
        <authorList>
            <person name="Barrero R.A."/>
            <person name="Guerrero F.D."/>
            <person name="Moolhuijzen P."/>
            <person name="Goolsby J.A."/>
            <person name="Tidwell J."/>
            <person name="Bellgard S.E."/>
            <person name="Bellgard M.I."/>
        </authorList>
    </citation>
    <scope>NUCLEOTIDE SEQUENCE</scope>
    <source>
        <tissue evidence="1">Shoot tissue taken approximately 20 cm above the soil surface</tissue>
    </source>
</reference>